<protein>
    <submittedName>
        <fullName evidence="1">Uncharacterized protein</fullName>
    </submittedName>
</protein>
<sequence length="66" mass="7582">MFAKILEEMKNELYPGAAYSRFSFVVKLLHIKSFYRISNVGFTAILKLLSSAFPHCSLPAEEERQL</sequence>
<name>A0A3L6SV94_PANMI</name>
<comment type="caution">
    <text evidence="1">The sequence shown here is derived from an EMBL/GenBank/DDBJ whole genome shotgun (WGS) entry which is preliminary data.</text>
</comment>
<gene>
    <name evidence="1" type="ORF">C2845_PM07G09770</name>
</gene>
<evidence type="ECO:0000313" key="1">
    <source>
        <dbReference type="EMBL" id="RLN25597.1"/>
    </source>
</evidence>
<dbReference type="EMBL" id="PQIB02000004">
    <property type="protein sequence ID" value="RLN25597.1"/>
    <property type="molecule type" value="Genomic_DNA"/>
</dbReference>
<dbReference type="Proteomes" id="UP000275267">
    <property type="component" value="Unassembled WGS sequence"/>
</dbReference>
<dbReference type="AlphaFoldDB" id="A0A3L6SV94"/>
<proteinExistence type="predicted"/>
<accession>A0A3L6SV94</accession>
<keyword evidence="2" id="KW-1185">Reference proteome</keyword>
<reference evidence="2" key="1">
    <citation type="journal article" date="2019" name="Nat. Commun.">
        <title>The genome of broomcorn millet.</title>
        <authorList>
            <person name="Zou C."/>
            <person name="Miki D."/>
            <person name="Li D."/>
            <person name="Tang Q."/>
            <person name="Xiao L."/>
            <person name="Rajput S."/>
            <person name="Deng P."/>
            <person name="Jia W."/>
            <person name="Huang R."/>
            <person name="Zhang M."/>
            <person name="Sun Y."/>
            <person name="Hu J."/>
            <person name="Fu X."/>
            <person name="Schnable P.S."/>
            <person name="Li F."/>
            <person name="Zhang H."/>
            <person name="Feng B."/>
            <person name="Zhu X."/>
            <person name="Liu R."/>
            <person name="Schnable J.C."/>
            <person name="Zhu J.-K."/>
            <person name="Zhang H."/>
        </authorList>
    </citation>
    <scope>NUCLEOTIDE SEQUENCE [LARGE SCALE GENOMIC DNA]</scope>
</reference>
<evidence type="ECO:0000313" key="2">
    <source>
        <dbReference type="Proteomes" id="UP000275267"/>
    </source>
</evidence>
<organism evidence="1 2">
    <name type="scientific">Panicum miliaceum</name>
    <name type="common">Proso millet</name>
    <name type="synonym">Broomcorn millet</name>
    <dbReference type="NCBI Taxonomy" id="4540"/>
    <lineage>
        <taxon>Eukaryota</taxon>
        <taxon>Viridiplantae</taxon>
        <taxon>Streptophyta</taxon>
        <taxon>Embryophyta</taxon>
        <taxon>Tracheophyta</taxon>
        <taxon>Spermatophyta</taxon>
        <taxon>Magnoliopsida</taxon>
        <taxon>Liliopsida</taxon>
        <taxon>Poales</taxon>
        <taxon>Poaceae</taxon>
        <taxon>PACMAD clade</taxon>
        <taxon>Panicoideae</taxon>
        <taxon>Panicodae</taxon>
        <taxon>Paniceae</taxon>
        <taxon>Panicinae</taxon>
        <taxon>Panicum</taxon>
        <taxon>Panicum sect. Panicum</taxon>
    </lineage>
</organism>
<dbReference type="OrthoDB" id="1932595at2759"/>